<dbReference type="GO" id="GO:0098552">
    <property type="term" value="C:side of membrane"/>
    <property type="evidence" value="ECO:0007669"/>
    <property type="project" value="UniProtKB-KW"/>
</dbReference>
<keyword evidence="12" id="KW-0325">Glycoprotein</keyword>
<evidence type="ECO:0000313" key="22">
    <source>
        <dbReference type="Proteomes" id="UP000000673"/>
    </source>
</evidence>
<reference evidence="20" key="3">
    <citation type="journal article" date="2013" name="Nucleic Acids Res.">
        <title>The genome of Anopheles darlingi, the main neotropical malaria vector.</title>
        <authorList>
            <person name="Marinotti O."/>
            <person name="Cerqueira G.C."/>
            <person name="de Almeida L.G."/>
            <person name="Ferro M.I."/>
            <person name="Loreto E.L."/>
            <person name="Zaha A."/>
            <person name="Teixeira S.M."/>
            <person name="Wespiser A.R."/>
            <person name="Almeida E Silva A."/>
            <person name="Schlindwein A.D."/>
            <person name="Pacheco A.C."/>
            <person name="Silva A.L."/>
            <person name="Graveley B.R."/>
            <person name="Walenz B.P."/>
            <person name="Lima Bde A."/>
            <person name="Ribeiro C.A."/>
            <person name="Nunes-Silva C.G."/>
            <person name="de Carvalho C.R."/>
            <person name="Soares C.M."/>
            <person name="de Menezes C.B."/>
            <person name="Matiolli C."/>
            <person name="Caffrey D."/>
            <person name="Araujo D.A."/>
            <person name="de Oliveira D.M."/>
            <person name="Golenbock D."/>
            <person name="Grisard E.C."/>
            <person name="Fantinatti-Garboggini F."/>
            <person name="de Carvalho F.M."/>
            <person name="Barcellos F.G."/>
            <person name="Prosdocimi F."/>
            <person name="May G."/>
            <person name="Azevedo Junior G.M."/>
            <person name="Guimaraes G.M."/>
            <person name="Goldman G.H."/>
            <person name="Padilha I.Q."/>
            <person name="Batista Jda S."/>
            <person name="Ferro J.A."/>
            <person name="Ribeiro J.M."/>
            <person name="Fietto J.L."/>
            <person name="Dabbas K.M."/>
            <person name="Cerdeira L."/>
            <person name="Agnez-Lima L.F."/>
            <person name="Brocchi M."/>
            <person name="de Carvalho M.O."/>
            <person name="Teixeira Mde M."/>
            <person name="Diniz Maia Mde M."/>
            <person name="Goldman M.H."/>
            <person name="Cruz Schneider M.P."/>
            <person name="Felipe M.S."/>
            <person name="Hungria M."/>
            <person name="Nicolas M.F."/>
            <person name="Pereira M."/>
            <person name="Montes M.A."/>
            <person name="Cantao M.E."/>
            <person name="Vincentz M."/>
            <person name="Rafael M.S."/>
            <person name="Silverman N."/>
            <person name="Stoco P.H."/>
            <person name="Souza R.C."/>
            <person name="Vicentini R."/>
            <person name="Gazzinelli R.T."/>
            <person name="Neves Rde O."/>
            <person name="Silva R."/>
            <person name="Astolfi-Filho S."/>
            <person name="Maciel T.E."/>
            <person name="Urmenyi T.P."/>
            <person name="Tadei W.P."/>
            <person name="Camargo E.P."/>
            <person name="de Vasconcelos A.T."/>
        </authorList>
    </citation>
    <scope>NUCLEOTIDE SEQUENCE</scope>
</reference>
<dbReference type="VEuPathDB" id="VectorBase:ADAC004791"/>
<dbReference type="InterPro" id="IPR014782">
    <property type="entry name" value="Peptidase_M1_dom"/>
</dbReference>
<organism evidence="20">
    <name type="scientific">Anopheles darlingi</name>
    <name type="common">Mosquito</name>
    <dbReference type="NCBI Taxonomy" id="43151"/>
    <lineage>
        <taxon>Eukaryota</taxon>
        <taxon>Metazoa</taxon>
        <taxon>Ecdysozoa</taxon>
        <taxon>Arthropoda</taxon>
        <taxon>Hexapoda</taxon>
        <taxon>Insecta</taxon>
        <taxon>Pterygota</taxon>
        <taxon>Neoptera</taxon>
        <taxon>Endopterygota</taxon>
        <taxon>Diptera</taxon>
        <taxon>Nematocera</taxon>
        <taxon>Culicoidea</taxon>
        <taxon>Culicidae</taxon>
        <taxon>Anophelinae</taxon>
        <taxon>Anopheles</taxon>
    </lineage>
</organism>
<evidence type="ECO:0000256" key="10">
    <source>
        <dbReference type="ARBA" id="ARBA00023049"/>
    </source>
</evidence>
<dbReference type="VEuPathDB" id="VectorBase:ADAR2_009942"/>
<keyword evidence="22" id="KW-1185">Reference proteome</keyword>
<feature type="domain" description="ERAP1-like C-terminal" evidence="18">
    <location>
        <begin position="1230"/>
        <end position="1505"/>
    </location>
</feature>
<dbReference type="InterPro" id="IPR027268">
    <property type="entry name" value="Peptidase_M4/M1_CTD_sf"/>
</dbReference>
<dbReference type="GO" id="GO:0005737">
    <property type="term" value="C:cytoplasm"/>
    <property type="evidence" value="ECO:0007669"/>
    <property type="project" value="TreeGrafter"/>
</dbReference>
<gene>
    <name evidence="20" type="ORF">AND_004791</name>
</gene>
<dbReference type="EMBL" id="ADMH02001252">
    <property type="protein sequence ID" value="ETN63469.1"/>
    <property type="molecule type" value="Genomic_DNA"/>
</dbReference>
<dbReference type="GO" id="GO:0005615">
    <property type="term" value="C:extracellular space"/>
    <property type="evidence" value="ECO:0007669"/>
    <property type="project" value="TreeGrafter"/>
</dbReference>
<dbReference type="eggNOG" id="KOG1046">
    <property type="taxonomic scope" value="Eukaryota"/>
</dbReference>
<comment type="cofactor">
    <cofactor evidence="15">
        <name>Zn(2+)</name>
        <dbReference type="ChEBI" id="CHEBI:29105"/>
    </cofactor>
    <text evidence="15">Binds 1 zinc ion per subunit.</text>
</comment>
<keyword evidence="9 15" id="KW-0862">Zinc</keyword>
<dbReference type="InterPro" id="IPR045357">
    <property type="entry name" value="Aminopeptidase_N-like_N"/>
</dbReference>
<feature type="binding site" evidence="15">
    <location>
        <position position="996"/>
    </location>
    <ligand>
        <name>Zn(2+)</name>
        <dbReference type="ChEBI" id="CHEBI:29105"/>
        <note>catalytic</note>
    </ligand>
</feature>
<dbReference type="GO" id="GO:0006508">
    <property type="term" value="P:proteolysis"/>
    <property type="evidence" value="ECO:0007669"/>
    <property type="project" value="UniProtKB-KW"/>
</dbReference>
<dbReference type="Pfam" id="PF11838">
    <property type="entry name" value="ERAP1_C"/>
    <property type="match status" value="2"/>
</dbReference>
<evidence type="ECO:0000259" key="19">
    <source>
        <dbReference type="Pfam" id="PF17900"/>
    </source>
</evidence>
<dbReference type="Gene3D" id="1.25.50.20">
    <property type="match status" value="2"/>
</dbReference>
<dbReference type="Proteomes" id="UP000000673">
    <property type="component" value="Unassembled WGS sequence"/>
</dbReference>
<reference evidence="20" key="2">
    <citation type="submission" date="2010-05" db="EMBL/GenBank/DDBJ databases">
        <authorList>
            <person name="Almeida L.G."/>
            <person name="Nicolas M.F."/>
            <person name="Souza R.C."/>
            <person name="Vasconcelos A.T.R."/>
        </authorList>
    </citation>
    <scope>NUCLEOTIDE SEQUENCE</scope>
</reference>
<dbReference type="OMA" id="IALKYDC"/>
<dbReference type="HOGENOM" id="CLU_002097_1_0_1"/>
<keyword evidence="8" id="KW-0378">Hydrolase</keyword>
<evidence type="ECO:0000256" key="12">
    <source>
        <dbReference type="ARBA" id="ARBA00023180"/>
    </source>
</evidence>
<feature type="domain" description="Aminopeptidase N-like N-terminal" evidence="19">
    <location>
        <begin position="4"/>
        <end position="132"/>
    </location>
</feature>
<keyword evidence="13" id="KW-0449">Lipoprotein</keyword>
<dbReference type="CDD" id="cd09601">
    <property type="entry name" value="M1_APN-Q_like"/>
    <property type="match status" value="2"/>
</dbReference>
<evidence type="ECO:0000259" key="18">
    <source>
        <dbReference type="Pfam" id="PF11838"/>
    </source>
</evidence>
<feature type="domain" description="Peptidase M1 membrane alanine aminopeptidase" evidence="17">
    <location>
        <begin position="924"/>
        <end position="1145"/>
    </location>
</feature>
<reference evidence="20 22" key="1">
    <citation type="journal article" date="2010" name="BMC Genomics">
        <title>Combination of measures distinguishes pre-miRNAs from other stem-loops in the genome of the newly sequenced Anopheles darlingi.</title>
        <authorList>
            <person name="Mendes N.D."/>
            <person name="Freitas A.T."/>
            <person name="Vasconcelos A.T."/>
            <person name="Sagot M.F."/>
        </authorList>
    </citation>
    <scope>NUCLEOTIDE SEQUENCE</scope>
</reference>
<keyword evidence="7" id="KW-0732">Signal</keyword>
<dbReference type="GO" id="GO:0008270">
    <property type="term" value="F:zinc ion binding"/>
    <property type="evidence" value="ECO:0007669"/>
    <property type="project" value="InterPro"/>
</dbReference>
<dbReference type="PANTHER" id="PTHR11533:SF290">
    <property type="entry name" value="AMINOPEPTIDASE"/>
    <property type="match status" value="1"/>
</dbReference>
<feature type="site" description="Transition state stabilizer" evidence="16">
    <location>
        <position position="1082"/>
    </location>
</feature>
<keyword evidence="5" id="KW-0645">Protease</keyword>
<dbReference type="InterPro" id="IPR050344">
    <property type="entry name" value="Peptidase_M1_aminopeptidases"/>
</dbReference>
<reference evidence="21" key="4">
    <citation type="submission" date="2015-06" db="UniProtKB">
        <authorList>
            <consortium name="EnsemblMetazoa"/>
        </authorList>
    </citation>
    <scope>IDENTIFICATION</scope>
</reference>
<dbReference type="FunFam" id="2.60.40.1730:FF:000013">
    <property type="entry name" value="Aminopeptidase"/>
    <property type="match status" value="1"/>
</dbReference>
<dbReference type="GO" id="GO:0005886">
    <property type="term" value="C:plasma membrane"/>
    <property type="evidence" value="ECO:0007669"/>
    <property type="project" value="UniProtKB-SubCell"/>
</dbReference>
<evidence type="ECO:0000256" key="5">
    <source>
        <dbReference type="ARBA" id="ARBA00022670"/>
    </source>
</evidence>
<feature type="binding site" evidence="15">
    <location>
        <position position="1000"/>
    </location>
    <ligand>
        <name>Zn(2+)</name>
        <dbReference type="ChEBI" id="CHEBI:29105"/>
        <note>catalytic</note>
    </ligand>
</feature>
<dbReference type="InterPro" id="IPR034016">
    <property type="entry name" value="M1_APN-typ"/>
</dbReference>
<dbReference type="GO" id="GO:0070006">
    <property type="term" value="F:metalloaminopeptidase activity"/>
    <property type="evidence" value="ECO:0007669"/>
    <property type="project" value="TreeGrafter"/>
</dbReference>
<dbReference type="EnsemblMetazoa" id="ADAC004791-RA">
    <property type="protein sequence ID" value="ADAC004791-PA"/>
    <property type="gene ID" value="ADAC004791"/>
</dbReference>
<dbReference type="Pfam" id="PF01433">
    <property type="entry name" value="Peptidase_M1"/>
    <property type="match status" value="2"/>
</dbReference>
<dbReference type="InterPro" id="IPR001930">
    <property type="entry name" value="Peptidase_M1"/>
</dbReference>
<name>W5JL35_ANODA</name>
<dbReference type="Gene3D" id="2.60.40.1730">
    <property type="entry name" value="tricorn interacting facor f3 domain"/>
    <property type="match status" value="2"/>
</dbReference>
<keyword evidence="3" id="KW-1003">Cell membrane</keyword>
<keyword evidence="11" id="KW-0472">Membrane</keyword>
<evidence type="ECO:0000259" key="17">
    <source>
        <dbReference type="Pfam" id="PF01433"/>
    </source>
</evidence>
<proteinExistence type="inferred from homology"/>
<comment type="subcellular location">
    <subcellularLocation>
        <location evidence="1">Cell membrane</location>
        <topology evidence="1">Lipid-anchor</topology>
        <topology evidence="1">GPI-anchor</topology>
    </subcellularLocation>
</comment>
<dbReference type="PRINTS" id="PR00756">
    <property type="entry name" value="ALADIPTASE"/>
</dbReference>
<dbReference type="GO" id="GO:0043171">
    <property type="term" value="P:peptide catabolic process"/>
    <property type="evidence" value="ECO:0007669"/>
    <property type="project" value="TreeGrafter"/>
</dbReference>
<dbReference type="InterPro" id="IPR042097">
    <property type="entry name" value="Aminopeptidase_N-like_N_sf"/>
</dbReference>
<evidence type="ECO:0000256" key="3">
    <source>
        <dbReference type="ARBA" id="ARBA00022475"/>
    </source>
</evidence>
<keyword evidence="4" id="KW-0336">GPI-anchor</keyword>
<evidence type="ECO:0000256" key="1">
    <source>
        <dbReference type="ARBA" id="ARBA00004609"/>
    </source>
</evidence>
<accession>W5JL35</accession>
<sequence>MSHVPIAGFEIQHELQIVFISVSEQLILDEVYTAHLEFEGDINVDFFKGLYRSSYKTEYGEKYIATTFFAATYARTVFPCYDEPEYKASFLVKIRHGAKYTALSNMPESQRDESDAFVETTFQPTPLMSTYLLAFVVSELKTVSSQDELFRVYAPEGREHQTVYAHSIAVRALRALENYFGRQNQMPKIDLVAIPDFAMGAMENWGLITFREDYLLYQPGETTAQAQQSIAAVITHELAHMWFGNEVTPEWWTYVWLNEGFARYFEYYITSQLEPSWTFWEQFIVTNVHSALAQDCHSNNRAMSYYSSEPSIVNELYDYVVYAKSASVIRMIQNVIGFDNFRPALNDYLRSRSYLTTNPQYLYESIEKFRTVDLPASVEKIFESWANAPGYPLITVTIDWNQRTLKASQKRFWMPNDLDTPPKNELFYVPLNYGFNGMSAEEKENTAPSFWLTPDQPEVSVNIDSNIDVIFMNKQQTGYYRVNYDKESWNQLIKTLNDDKFDEHITVINRAQLVDDVANLARAGLVDYSVALSLMQYLERETEYIPWSTAYNALLHLDRLFSSNSEYERFESYVRNLTTLVYHKTQLQGKLDHLSLLHREKALYLACYFGVTPCLAETDSVLQVALGNDSLYIPKDLQPTIFCAFNKHKSLSGTQYEAVLFSKFFQDPAEFLILNGAPRSSVEIGPPWYDENYNDPSNRLGNLSEPISYKLELDVTSYDFYSYTGTVDILVRFNRPSDSFHLNIAGPVIDKGSISVTGPEGSNRTLIETIEQYDVEKIMFVFAEGSFVPDSTYRVRMSFSNSIGTELKGLYRSSYKVGNMTRYLATTHFEATYARTVFPCYDEPSFKATYDVQIRHRTEYNAISNMPVIEKTQVGDYTVTRFDTTPLMSSYLLAFVISDFETISQESDRFRVFAVAHKVAHTGYALDFLGKSMRTLENFFGHQYQLPKADLIAIPDFAMGAMENWGLITFREQYLIYEEGVTTARTKQNIGDLITHELTHMWFGNEVTPEWWTYLWLSEGFARYFEYYITSQLEPTWNLWEQFIVTNVHSALGQDCQSNNRPMSYDATRPSLLNNLFDYVVYAKSASVIRMIQNVIGFDNFRPALNDYLRSRSYLTTNPQYLYESIEKFRTVDLPASVEKIFESWANAPGYPLITVTIDWNQRTLKASQKRFWMPNDLDTPPKNELFYVPLNYGFNGMSAEEKENTAPSFWLTPDQPEVSVNIDSNIDVIFMNKQQTGYYRVNYDKESWNQLIKTLNDDQFDEHIPVINRAQLVDDVANLARAGLVDYSVALSLMQYLERETEYIPWSTAYNALLHLDRMYAGYEGYPRFETYVRTLTSCMYENVRLVGSVDHINRLHRGNTVYLACYSGATTCLHDASTLINKTIDDPSFVIPEETQAAVFCALHKHGLSVTVNDTIAWFEGQFLAESVDLDMINRYITSVGCSRNEKILHYYLSLTNQNEPSLPITIATRNQIYLALIGGSSTARTAALNYLYEHYYTVAYLIPDMLPIIAELGNRINKRSDYELLVQIKEKYRGTMLATIVEAIEGAKQKAEQNIAWIESYSSSINSWLIDEMYEGTTQEPPGDGGSARVWGSLTLPTVLFGLIIGKIMNYL</sequence>
<evidence type="ECO:0000256" key="9">
    <source>
        <dbReference type="ARBA" id="ARBA00022833"/>
    </source>
</evidence>
<evidence type="ECO:0000256" key="7">
    <source>
        <dbReference type="ARBA" id="ARBA00022729"/>
    </source>
</evidence>
<keyword evidence="20" id="KW-0031">Aminopeptidase</keyword>
<evidence type="ECO:0000256" key="2">
    <source>
        <dbReference type="ARBA" id="ARBA00010136"/>
    </source>
</evidence>
<feature type="binding site" evidence="15">
    <location>
        <position position="1019"/>
    </location>
    <ligand>
        <name>Zn(2+)</name>
        <dbReference type="ChEBI" id="CHEBI:29105"/>
        <note>catalytic</note>
    </ligand>
</feature>
<feature type="domain" description="Peptidase M1 membrane alanine aminopeptidase" evidence="17">
    <location>
        <begin position="164"/>
        <end position="385"/>
    </location>
</feature>
<evidence type="ECO:0000256" key="13">
    <source>
        <dbReference type="ARBA" id="ARBA00023288"/>
    </source>
</evidence>
<keyword evidence="6 15" id="KW-0479">Metal-binding</keyword>
<dbReference type="Gene3D" id="2.60.40.1910">
    <property type="match status" value="2"/>
</dbReference>
<keyword evidence="10" id="KW-0482">Metalloprotease</keyword>
<evidence type="ECO:0000313" key="21">
    <source>
        <dbReference type="EnsemblMetazoa" id="ADAC004791-PA"/>
    </source>
</evidence>
<feature type="domain" description="ERAP1-like C-terminal" evidence="18">
    <location>
        <begin position="470"/>
        <end position="662"/>
    </location>
</feature>
<evidence type="ECO:0000256" key="6">
    <source>
        <dbReference type="ARBA" id="ARBA00022723"/>
    </source>
</evidence>
<evidence type="ECO:0000313" key="20">
    <source>
        <dbReference type="EMBL" id="ETN63469.1"/>
    </source>
</evidence>
<evidence type="ECO:0000256" key="14">
    <source>
        <dbReference type="PIRSR" id="PIRSR634016-1"/>
    </source>
</evidence>
<dbReference type="STRING" id="43151.W5JL35"/>
<dbReference type="Gene3D" id="1.10.390.10">
    <property type="entry name" value="Neutral Protease Domain 2"/>
    <property type="match status" value="2"/>
</dbReference>
<dbReference type="PANTHER" id="PTHR11533">
    <property type="entry name" value="PROTEASE M1 ZINC METALLOPROTEASE"/>
    <property type="match status" value="1"/>
</dbReference>
<evidence type="ECO:0000256" key="15">
    <source>
        <dbReference type="PIRSR" id="PIRSR634016-3"/>
    </source>
</evidence>
<evidence type="ECO:0000256" key="11">
    <source>
        <dbReference type="ARBA" id="ARBA00023136"/>
    </source>
</evidence>
<dbReference type="SUPFAM" id="SSF55486">
    <property type="entry name" value="Metalloproteases ('zincins'), catalytic domain"/>
    <property type="match status" value="2"/>
</dbReference>
<dbReference type="GO" id="GO:0042277">
    <property type="term" value="F:peptide binding"/>
    <property type="evidence" value="ECO:0007669"/>
    <property type="project" value="TreeGrafter"/>
</dbReference>
<dbReference type="Pfam" id="PF17900">
    <property type="entry name" value="Peptidase_M1_N"/>
    <property type="match status" value="2"/>
</dbReference>
<dbReference type="InterPro" id="IPR024571">
    <property type="entry name" value="ERAP1-like_C_dom"/>
</dbReference>
<dbReference type="FunFam" id="2.60.40.1910:FF:000008">
    <property type="entry name" value="Aminopeptidase"/>
    <property type="match status" value="2"/>
</dbReference>
<evidence type="ECO:0000256" key="4">
    <source>
        <dbReference type="ARBA" id="ARBA00022622"/>
    </source>
</evidence>
<protein>
    <submittedName>
        <fullName evidence="20">Alanyl aminopeptidase</fullName>
    </submittedName>
</protein>
<feature type="active site" description="Proton acceptor" evidence="14">
    <location>
        <position position="997"/>
    </location>
</feature>
<evidence type="ECO:0000256" key="8">
    <source>
        <dbReference type="ARBA" id="ARBA00022801"/>
    </source>
</evidence>
<dbReference type="SUPFAM" id="SSF63737">
    <property type="entry name" value="Leukotriene A4 hydrolase N-terminal domain"/>
    <property type="match status" value="2"/>
</dbReference>
<feature type="domain" description="Aminopeptidase N-like N-terminal" evidence="19">
    <location>
        <begin position="706"/>
        <end position="892"/>
    </location>
</feature>
<dbReference type="FunFam" id="1.10.390.10:FF:000032">
    <property type="entry name" value="Aminopeptidase"/>
    <property type="match status" value="2"/>
</dbReference>
<evidence type="ECO:0000256" key="16">
    <source>
        <dbReference type="PIRSR" id="PIRSR634016-4"/>
    </source>
</evidence>
<comment type="similarity">
    <text evidence="2">Belongs to the peptidase M1 family.</text>
</comment>